<organism evidence="1">
    <name type="scientific">marine metagenome</name>
    <dbReference type="NCBI Taxonomy" id="408172"/>
    <lineage>
        <taxon>unclassified sequences</taxon>
        <taxon>metagenomes</taxon>
        <taxon>ecological metagenomes</taxon>
    </lineage>
</organism>
<dbReference type="AlphaFoldDB" id="A0A382Y3M6"/>
<evidence type="ECO:0000313" key="1">
    <source>
        <dbReference type="EMBL" id="SVD77952.1"/>
    </source>
</evidence>
<feature type="non-terminal residue" evidence="1">
    <location>
        <position position="28"/>
    </location>
</feature>
<protein>
    <submittedName>
        <fullName evidence="1">Uncharacterized protein</fullName>
    </submittedName>
</protein>
<accession>A0A382Y3M6</accession>
<sequence length="28" mass="2837">MTLAAAPFSIAALGMPKTTDDASSWAIV</sequence>
<gene>
    <name evidence="1" type="ORF">METZ01_LOCUS430806</name>
</gene>
<proteinExistence type="predicted"/>
<reference evidence="1" key="1">
    <citation type="submission" date="2018-05" db="EMBL/GenBank/DDBJ databases">
        <authorList>
            <person name="Lanie J.A."/>
            <person name="Ng W.-L."/>
            <person name="Kazmierczak K.M."/>
            <person name="Andrzejewski T.M."/>
            <person name="Davidsen T.M."/>
            <person name="Wayne K.J."/>
            <person name="Tettelin H."/>
            <person name="Glass J.I."/>
            <person name="Rusch D."/>
            <person name="Podicherti R."/>
            <person name="Tsui H.-C.T."/>
            <person name="Winkler M.E."/>
        </authorList>
    </citation>
    <scope>NUCLEOTIDE SEQUENCE</scope>
</reference>
<name>A0A382Y3M6_9ZZZZ</name>
<dbReference type="EMBL" id="UINC01172724">
    <property type="protein sequence ID" value="SVD77952.1"/>
    <property type="molecule type" value="Genomic_DNA"/>
</dbReference>